<organism evidence="3 4">
    <name type="scientific">Aphidius gifuensis</name>
    <name type="common">Parasitoid wasp</name>
    <dbReference type="NCBI Taxonomy" id="684658"/>
    <lineage>
        <taxon>Eukaryota</taxon>
        <taxon>Metazoa</taxon>
        <taxon>Ecdysozoa</taxon>
        <taxon>Arthropoda</taxon>
        <taxon>Hexapoda</taxon>
        <taxon>Insecta</taxon>
        <taxon>Pterygota</taxon>
        <taxon>Neoptera</taxon>
        <taxon>Endopterygota</taxon>
        <taxon>Hymenoptera</taxon>
        <taxon>Apocrita</taxon>
        <taxon>Ichneumonoidea</taxon>
        <taxon>Braconidae</taxon>
        <taxon>Aphidiinae</taxon>
        <taxon>Aphidius</taxon>
    </lineage>
</organism>
<dbReference type="OrthoDB" id="6475149at2759"/>
<comment type="caution">
    <text evidence="3">The sequence shown here is derived from an EMBL/GenBank/DDBJ whole genome shotgun (WGS) entry which is preliminary data.</text>
</comment>
<dbReference type="InterPro" id="IPR008974">
    <property type="entry name" value="TRAF-like"/>
</dbReference>
<proteinExistence type="predicted"/>
<keyword evidence="1" id="KW-0732">Signal</keyword>
<keyword evidence="4" id="KW-1185">Reference proteome</keyword>
<dbReference type="AlphaFoldDB" id="A0A834XYB1"/>
<dbReference type="Pfam" id="PF22486">
    <property type="entry name" value="MATH_2"/>
    <property type="match status" value="1"/>
</dbReference>
<feature type="chain" id="PRO_5032652770" description="MATH domain-containing protein" evidence="1">
    <location>
        <begin position="20"/>
        <end position="294"/>
    </location>
</feature>
<reference evidence="3 4" key="1">
    <citation type="submission" date="2020-08" db="EMBL/GenBank/DDBJ databases">
        <title>Aphidius gifuensis genome sequencing and assembly.</title>
        <authorList>
            <person name="Du Z."/>
        </authorList>
    </citation>
    <scope>NUCLEOTIDE SEQUENCE [LARGE SCALE GENOMIC DNA]</scope>
    <source>
        <strain evidence="3">YNYX2018</strain>
        <tissue evidence="3">Adults</tissue>
    </source>
</reference>
<dbReference type="InterPro" id="IPR002083">
    <property type="entry name" value="MATH/TRAF_dom"/>
</dbReference>
<evidence type="ECO:0000259" key="2">
    <source>
        <dbReference type="Pfam" id="PF22486"/>
    </source>
</evidence>
<evidence type="ECO:0000313" key="4">
    <source>
        <dbReference type="Proteomes" id="UP000639338"/>
    </source>
</evidence>
<dbReference type="Gene3D" id="2.60.210.10">
    <property type="entry name" value="Apoptosis, Tumor Necrosis Factor Receptor Associated Protein 2, Chain A"/>
    <property type="match status" value="1"/>
</dbReference>
<sequence>MLVITILFITWPWFFVCLGGKIIKSPKIDIFSLNSTNNDTTEIHTICRITSDELIADAQSIVTRVSTKILDERFDLFEKKLNEIKDLVLQMNLQSLSVNLNDRKDKFIVKKNYEYLKTPRQFEIRKFNDTVNEILISNEYFKVYTYFWIIENMKNKLSNWRTGYSQRSNTFYIKQAGYGMYMKITPKYFPDGTIFIAVGLTKSHQDNKLSWPFILKLRIEILDHSPEELLRIDRSSRLWDPLTVCPTYFWQQPAIIGHPDNLECVGLSIPRDILHTGSKYLWNNSLYIKLIVYL</sequence>
<evidence type="ECO:0000256" key="1">
    <source>
        <dbReference type="SAM" id="SignalP"/>
    </source>
</evidence>
<evidence type="ECO:0000313" key="3">
    <source>
        <dbReference type="EMBL" id="KAF7995081.1"/>
    </source>
</evidence>
<dbReference type="Proteomes" id="UP000639338">
    <property type="component" value="Unassembled WGS sequence"/>
</dbReference>
<gene>
    <name evidence="3" type="ORF">HCN44_004553</name>
</gene>
<dbReference type="EMBL" id="JACMRX010000002">
    <property type="protein sequence ID" value="KAF7995081.1"/>
    <property type="molecule type" value="Genomic_DNA"/>
</dbReference>
<dbReference type="SUPFAM" id="SSF49599">
    <property type="entry name" value="TRAF domain-like"/>
    <property type="match status" value="1"/>
</dbReference>
<accession>A0A834XYB1</accession>
<name>A0A834XYB1_APHGI</name>
<protein>
    <recommendedName>
        <fullName evidence="2">MATH domain-containing protein</fullName>
    </recommendedName>
</protein>
<feature type="signal peptide" evidence="1">
    <location>
        <begin position="1"/>
        <end position="19"/>
    </location>
</feature>
<feature type="domain" description="MATH" evidence="2">
    <location>
        <begin position="145"/>
        <end position="291"/>
    </location>
</feature>